<dbReference type="InterPro" id="IPR013786">
    <property type="entry name" value="AcylCoA_DH/ox_N"/>
</dbReference>
<dbReference type="EMBL" id="JAFGIX010000017">
    <property type="protein sequence ID" value="MBN1572206.1"/>
    <property type="molecule type" value="Genomic_DNA"/>
</dbReference>
<evidence type="ECO:0000256" key="6">
    <source>
        <dbReference type="RuleBase" id="RU362125"/>
    </source>
</evidence>
<evidence type="ECO:0000259" key="8">
    <source>
        <dbReference type="Pfam" id="PF02770"/>
    </source>
</evidence>
<protein>
    <submittedName>
        <fullName evidence="10">Acyl-CoA dehydrogenase family protein</fullName>
    </submittedName>
</protein>
<sequence>MLNYELSEEQNILRNTVREFAQEVIKPKAEELDEKGHFSIEITKQMAELGLFGMFVSEKYGGSNAGYISYIIAVEELARVDGSQAATVAAGNSLGIGPIYYFGNEKQKKDWLPQLCGGEILASFGLTEPNAGSDAGASKTSAVLKDGNWVINGSKIFITNSTSEMAGVTIVQTVTGTTPHGKKEISCILVPSDTPGFKKVKMTNKMMWRASDTGELYFDDVTVPKENLLGNKGEGFKQMLSTLDGGRLSIAAMGLGGAQGAFEEALKYAKEREQFGQPIGKFQINAFKLADMAMEIEAARNMLYKACWLREEGKDFSKLAAMAKLYCSEVMRRVATEAVQIHGGYGLMKEYPVERFFRDQKLLEIGEGTSEVQRIVISRHLGL</sequence>
<dbReference type="SUPFAM" id="SSF47203">
    <property type="entry name" value="Acyl-CoA dehydrogenase C-terminal domain-like"/>
    <property type="match status" value="1"/>
</dbReference>
<reference evidence="10" key="1">
    <citation type="journal article" date="2021" name="Environ. Microbiol.">
        <title>Genomic characterization of three novel Desulfobacterota classes expand the metabolic and phylogenetic diversity of the phylum.</title>
        <authorList>
            <person name="Murphy C.L."/>
            <person name="Biggerstaff J."/>
            <person name="Eichhorn A."/>
            <person name="Ewing E."/>
            <person name="Shahan R."/>
            <person name="Soriano D."/>
            <person name="Stewart S."/>
            <person name="VanMol K."/>
            <person name="Walker R."/>
            <person name="Walters P."/>
            <person name="Elshahed M.S."/>
            <person name="Youssef N.H."/>
        </authorList>
    </citation>
    <scope>NUCLEOTIDE SEQUENCE</scope>
    <source>
        <strain evidence="10">Zod_Metabat.24</strain>
    </source>
</reference>
<evidence type="ECO:0000256" key="4">
    <source>
        <dbReference type="ARBA" id="ARBA00022827"/>
    </source>
</evidence>
<dbReference type="Pfam" id="PF02770">
    <property type="entry name" value="Acyl-CoA_dh_M"/>
    <property type="match status" value="1"/>
</dbReference>
<dbReference type="Gene3D" id="1.10.540.10">
    <property type="entry name" value="Acyl-CoA dehydrogenase/oxidase, N-terminal domain"/>
    <property type="match status" value="1"/>
</dbReference>
<dbReference type="PROSITE" id="PS00072">
    <property type="entry name" value="ACYL_COA_DH_1"/>
    <property type="match status" value="1"/>
</dbReference>
<dbReference type="AlphaFoldDB" id="A0A9D8PJN8"/>
<dbReference type="SUPFAM" id="SSF56645">
    <property type="entry name" value="Acyl-CoA dehydrogenase NM domain-like"/>
    <property type="match status" value="1"/>
</dbReference>
<keyword evidence="4 6" id="KW-0274">FAD</keyword>
<dbReference type="PANTHER" id="PTHR43884:SF12">
    <property type="entry name" value="ISOVALERYL-COA DEHYDROGENASE, MITOCHONDRIAL-RELATED"/>
    <property type="match status" value="1"/>
</dbReference>
<gene>
    <name evidence="10" type="ORF">JW984_03300</name>
</gene>
<dbReference type="PIRSF" id="PIRSF016578">
    <property type="entry name" value="HsaA"/>
    <property type="match status" value="1"/>
</dbReference>
<dbReference type="GO" id="GO:0050660">
    <property type="term" value="F:flavin adenine dinucleotide binding"/>
    <property type="evidence" value="ECO:0007669"/>
    <property type="project" value="InterPro"/>
</dbReference>
<dbReference type="InterPro" id="IPR009100">
    <property type="entry name" value="AcylCoA_DH/oxidase_NM_dom_sf"/>
</dbReference>
<dbReference type="Gene3D" id="2.40.110.10">
    <property type="entry name" value="Butyryl-CoA Dehydrogenase, subunit A, domain 2"/>
    <property type="match status" value="1"/>
</dbReference>
<comment type="caution">
    <text evidence="10">The sequence shown here is derived from an EMBL/GenBank/DDBJ whole genome shotgun (WGS) entry which is preliminary data.</text>
</comment>
<proteinExistence type="inferred from homology"/>
<dbReference type="PROSITE" id="PS00073">
    <property type="entry name" value="ACYL_COA_DH_2"/>
    <property type="match status" value="1"/>
</dbReference>
<dbReference type="InterPro" id="IPR037069">
    <property type="entry name" value="AcylCoA_DH/ox_N_sf"/>
</dbReference>
<dbReference type="Pfam" id="PF00441">
    <property type="entry name" value="Acyl-CoA_dh_1"/>
    <property type="match status" value="1"/>
</dbReference>
<organism evidence="10 11">
    <name type="scientific">Candidatus Zymogenus saltonus</name>
    <dbReference type="NCBI Taxonomy" id="2844893"/>
    <lineage>
        <taxon>Bacteria</taxon>
        <taxon>Deltaproteobacteria</taxon>
        <taxon>Candidatus Zymogenia</taxon>
        <taxon>Candidatus Zymogeniales</taxon>
        <taxon>Candidatus Zymogenaceae</taxon>
        <taxon>Candidatus Zymogenus</taxon>
    </lineage>
</organism>
<evidence type="ECO:0000313" key="10">
    <source>
        <dbReference type="EMBL" id="MBN1572206.1"/>
    </source>
</evidence>
<feature type="domain" description="Acyl-CoA dehydrogenase/oxidase C-terminal" evidence="7">
    <location>
        <begin position="233"/>
        <end position="381"/>
    </location>
</feature>
<dbReference type="FunFam" id="2.40.110.10:FF:000009">
    <property type="entry name" value="Acyl-CoA dehydrogenase"/>
    <property type="match status" value="1"/>
</dbReference>
<dbReference type="InterPro" id="IPR046373">
    <property type="entry name" value="Acyl-CoA_Oxase/DH_mid-dom_sf"/>
</dbReference>
<name>A0A9D8PJN8_9DELT</name>
<keyword evidence="3 6" id="KW-0285">Flavoprotein</keyword>
<dbReference type="FunFam" id="1.10.540.10:FF:000002">
    <property type="entry name" value="Acyl-CoA dehydrogenase FadE19"/>
    <property type="match status" value="1"/>
</dbReference>
<dbReference type="InterPro" id="IPR036250">
    <property type="entry name" value="AcylCo_DH-like_C"/>
</dbReference>
<comment type="cofactor">
    <cofactor evidence="1 6">
        <name>FAD</name>
        <dbReference type="ChEBI" id="CHEBI:57692"/>
    </cofactor>
</comment>
<dbReference type="InterPro" id="IPR006089">
    <property type="entry name" value="Acyl-CoA_DH_CS"/>
</dbReference>
<dbReference type="GO" id="GO:0003995">
    <property type="term" value="F:acyl-CoA dehydrogenase activity"/>
    <property type="evidence" value="ECO:0007669"/>
    <property type="project" value="InterPro"/>
</dbReference>
<evidence type="ECO:0000313" key="11">
    <source>
        <dbReference type="Proteomes" id="UP000809273"/>
    </source>
</evidence>
<dbReference type="InterPro" id="IPR006091">
    <property type="entry name" value="Acyl-CoA_Oxase/DH_mid-dom"/>
</dbReference>
<comment type="similarity">
    <text evidence="2 6">Belongs to the acyl-CoA dehydrogenase family.</text>
</comment>
<evidence type="ECO:0000259" key="9">
    <source>
        <dbReference type="Pfam" id="PF02771"/>
    </source>
</evidence>
<dbReference type="FunFam" id="1.20.140.10:FF:000001">
    <property type="entry name" value="Acyl-CoA dehydrogenase"/>
    <property type="match status" value="1"/>
</dbReference>
<keyword evidence="5 6" id="KW-0560">Oxidoreductase</keyword>
<dbReference type="Gene3D" id="1.20.140.10">
    <property type="entry name" value="Butyryl-CoA Dehydrogenase, subunit A, domain 3"/>
    <property type="match status" value="1"/>
</dbReference>
<evidence type="ECO:0000256" key="1">
    <source>
        <dbReference type="ARBA" id="ARBA00001974"/>
    </source>
</evidence>
<feature type="domain" description="Acyl-CoA oxidase/dehydrogenase middle" evidence="8">
    <location>
        <begin position="123"/>
        <end position="221"/>
    </location>
</feature>
<evidence type="ECO:0000256" key="5">
    <source>
        <dbReference type="ARBA" id="ARBA00023002"/>
    </source>
</evidence>
<dbReference type="Proteomes" id="UP000809273">
    <property type="component" value="Unassembled WGS sequence"/>
</dbReference>
<accession>A0A9D8PJN8</accession>
<dbReference type="InterPro" id="IPR009075">
    <property type="entry name" value="AcylCo_DH/oxidase_C"/>
</dbReference>
<reference evidence="10" key="2">
    <citation type="submission" date="2021-01" db="EMBL/GenBank/DDBJ databases">
        <authorList>
            <person name="Hahn C.R."/>
            <person name="Youssef N.H."/>
            <person name="Elshahed M."/>
        </authorList>
    </citation>
    <scope>NUCLEOTIDE SEQUENCE</scope>
    <source>
        <strain evidence="10">Zod_Metabat.24</strain>
    </source>
</reference>
<dbReference type="PANTHER" id="PTHR43884">
    <property type="entry name" value="ACYL-COA DEHYDROGENASE"/>
    <property type="match status" value="1"/>
</dbReference>
<feature type="domain" description="Acyl-CoA dehydrogenase/oxidase N-terminal" evidence="9">
    <location>
        <begin position="7"/>
        <end position="119"/>
    </location>
</feature>
<evidence type="ECO:0000256" key="2">
    <source>
        <dbReference type="ARBA" id="ARBA00009347"/>
    </source>
</evidence>
<evidence type="ECO:0000259" key="7">
    <source>
        <dbReference type="Pfam" id="PF00441"/>
    </source>
</evidence>
<evidence type="ECO:0000256" key="3">
    <source>
        <dbReference type="ARBA" id="ARBA00022630"/>
    </source>
</evidence>
<dbReference type="Pfam" id="PF02771">
    <property type="entry name" value="Acyl-CoA_dh_N"/>
    <property type="match status" value="1"/>
</dbReference>